<dbReference type="InterPro" id="IPR029021">
    <property type="entry name" value="Prot-tyrosine_phosphatase-like"/>
</dbReference>
<reference evidence="2" key="1">
    <citation type="submission" date="2022-01" db="EMBL/GenBank/DDBJ databases">
        <title>VMRC isolate genome collection.</title>
        <authorList>
            <person name="France M."/>
            <person name="Rutt L."/>
            <person name="Humphrys M."/>
            <person name="Ravel J."/>
        </authorList>
    </citation>
    <scope>NUCLEOTIDE SEQUENCE</scope>
    <source>
        <strain evidence="2">C0127B5</strain>
    </source>
</reference>
<gene>
    <name evidence="2" type="ORF">L2422_06210</name>
</gene>
<dbReference type="Proteomes" id="UP001213015">
    <property type="component" value="Unassembled WGS sequence"/>
</dbReference>
<evidence type="ECO:0000259" key="1">
    <source>
        <dbReference type="PROSITE" id="PS50056"/>
    </source>
</evidence>
<accession>A0AAP3GXA9</accession>
<name>A0AAP3GXA9_9LACO</name>
<dbReference type="RefSeq" id="WP_269255643.1">
    <property type="nucleotide sequence ID" value="NZ_JAKHKO010000003.1"/>
</dbReference>
<comment type="caution">
    <text evidence="2">The sequence shown here is derived from an EMBL/GenBank/DDBJ whole genome shotgun (WGS) entry which is preliminary data.</text>
</comment>
<dbReference type="InterPro" id="IPR000387">
    <property type="entry name" value="Tyr_Pase_dom"/>
</dbReference>
<organism evidence="2 3">
    <name type="scientific">Lactobacillus mulieris</name>
    <dbReference type="NCBI Taxonomy" id="2508708"/>
    <lineage>
        <taxon>Bacteria</taxon>
        <taxon>Bacillati</taxon>
        <taxon>Bacillota</taxon>
        <taxon>Bacilli</taxon>
        <taxon>Lactobacillales</taxon>
        <taxon>Lactobacillaceae</taxon>
        <taxon>Lactobacillus</taxon>
    </lineage>
</organism>
<feature type="domain" description="Tyrosine specific protein phosphatases" evidence="1">
    <location>
        <begin position="127"/>
        <end position="171"/>
    </location>
</feature>
<sequence length="257" mass="29355">MKRMRLIKLDGATNFRDLGGYVGVDNKKVRFGKIYRADSLSALSRDDIKKLNELNIVYDCDLRSYYEQEMAPDKAWKAEFIDCHLYAEGADEQDDRASSTKLTKKIKPMDNYLGQIYQKVLLSTYGQKIFRAIFEKLLALKENQALVFHCSAGKDRTGMTAALILMGLGVSDDDIARDYLITNQLYHFSYQKNQPSDDEMANLVAKMNLTKADSAGIEGITETIRMGWGSFDNFFIQVLGFSQNDLLELRNKFLEEK</sequence>
<dbReference type="InterPro" id="IPR016130">
    <property type="entry name" value="Tyr_Pase_AS"/>
</dbReference>
<proteinExistence type="predicted"/>
<dbReference type="Pfam" id="PF13350">
    <property type="entry name" value="Y_phosphatase3"/>
    <property type="match status" value="1"/>
</dbReference>
<dbReference type="InterPro" id="IPR026893">
    <property type="entry name" value="Tyr/Ser_Pase_IphP-type"/>
</dbReference>
<dbReference type="GO" id="GO:0004721">
    <property type="term" value="F:phosphoprotein phosphatase activity"/>
    <property type="evidence" value="ECO:0007669"/>
    <property type="project" value="InterPro"/>
</dbReference>
<dbReference type="SUPFAM" id="SSF52799">
    <property type="entry name" value="(Phosphotyrosine protein) phosphatases II"/>
    <property type="match status" value="1"/>
</dbReference>
<dbReference type="PROSITE" id="PS00383">
    <property type="entry name" value="TYR_PHOSPHATASE_1"/>
    <property type="match status" value="1"/>
</dbReference>
<evidence type="ECO:0000313" key="3">
    <source>
        <dbReference type="Proteomes" id="UP001213015"/>
    </source>
</evidence>
<dbReference type="Gene3D" id="3.90.190.10">
    <property type="entry name" value="Protein tyrosine phosphatase superfamily"/>
    <property type="match status" value="1"/>
</dbReference>
<protein>
    <submittedName>
        <fullName evidence="2">Tyrosine-protein phosphatase</fullName>
    </submittedName>
</protein>
<dbReference type="AlphaFoldDB" id="A0AAP3GXA9"/>
<dbReference type="PROSITE" id="PS50056">
    <property type="entry name" value="TYR_PHOSPHATASE_2"/>
    <property type="match status" value="1"/>
</dbReference>
<evidence type="ECO:0000313" key="2">
    <source>
        <dbReference type="EMBL" id="MCZ3845087.1"/>
    </source>
</evidence>
<dbReference type="EMBL" id="JAKHLF010000010">
    <property type="protein sequence ID" value="MCZ3845087.1"/>
    <property type="molecule type" value="Genomic_DNA"/>
</dbReference>